<feature type="domain" description="Flavodoxin-like" evidence="1">
    <location>
        <begin position="16"/>
        <end position="165"/>
    </location>
</feature>
<dbReference type="Pfam" id="PF12682">
    <property type="entry name" value="Flavodoxin_4"/>
    <property type="match status" value="1"/>
</dbReference>
<sequence length="186" mass="21486">MYVFRKEINFITDRPLIVSYSYSGNTQRIARELQRITGGDWCEIYPWQPYPMAFPELLEQAKQEIQSRYHPRLLPCSKSPRPYQVIFAGSPNWCGTIAPPLASWLSRNDLSGKVIFPFYSHCGGVSCDFKRDISRLCPKATVYQDLSVIDSGGDDLQEILERWLEKTDLMKQWNISGREKADKLKA</sequence>
<dbReference type="GO" id="GO:0016651">
    <property type="term" value="F:oxidoreductase activity, acting on NAD(P)H"/>
    <property type="evidence" value="ECO:0007669"/>
    <property type="project" value="UniProtKB-ARBA"/>
</dbReference>
<reference evidence="2" key="2">
    <citation type="submission" date="2021-04" db="EMBL/GenBank/DDBJ databases">
        <authorList>
            <person name="Gilroy R."/>
        </authorList>
    </citation>
    <scope>NUCLEOTIDE SEQUENCE</scope>
    <source>
        <strain evidence="2">ChiSjej1B19-5720</strain>
    </source>
</reference>
<gene>
    <name evidence="2" type="ORF">IAA06_14230</name>
</gene>
<dbReference type="Gene3D" id="3.40.50.360">
    <property type="match status" value="1"/>
</dbReference>
<reference evidence="2" key="1">
    <citation type="journal article" date="2021" name="PeerJ">
        <title>Extensive microbial diversity within the chicken gut microbiome revealed by metagenomics and culture.</title>
        <authorList>
            <person name="Gilroy R."/>
            <person name="Ravi A."/>
            <person name="Getino M."/>
            <person name="Pursley I."/>
            <person name="Horton D.L."/>
            <person name="Alikhan N.F."/>
            <person name="Baker D."/>
            <person name="Gharbi K."/>
            <person name="Hall N."/>
            <person name="Watson M."/>
            <person name="Adriaenssens E.M."/>
            <person name="Foster-Nyarko E."/>
            <person name="Jarju S."/>
            <person name="Secka A."/>
            <person name="Antonio M."/>
            <person name="Oren A."/>
            <person name="Chaudhuri R.R."/>
            <person name="La Ragione R."/>
            <person name="Hildebrand F."/>
            <person name="Pallen M.J."/>
        </authorList>
    </citation>
    <scope>NUCLEOTIDE SEQUENCE</scope>
    <source>
        <strain evidence="2">ChiSjej1B19-5720</strain>
    </source>
</reference>
<organism evidence="2 3">
    <name type="scientific">Candidatus Blautia faecavium</name>
    <dbReference type="NCBI Taxonomy" id="2838487"/>
    <lineage>
        <taxon>Bacteria</taxon>
        <taxon>Bacillati</taxon>
        <taxon>Bacillota</taxon>
        <taxon>Clostridia</taxon>
        <taxon>Lachnospirales</taxon>
        <taxon>Lachnospiraceae</taxon>
        <taxon>Blautia</taxon>
    </lineage>
</organism>
<dbReference type="PANTHER" id="PTHR39201">
    <property type="entry name" value="EXPORTED PROTEIN-RELATED"/>
    <property type="match status" value="1"/>
</dbReference>
<dbReference type="InterPro" id="IPR029039">
    <property type="entry name" value="Flavoprotein-like_sf"/>
</dbReference>
<accession>A0A9D2LUX5</accession>
<dbReference type="PANTHER" id="PTHR39201:SF1">
    <property type="entry name" value="FLAVODOXIN-LIKE DOMAIN-CONTAINING PROTEIN"/>
    <property type="match status" value="1"/>
</dbReference>
<dbReference type="EMBL" id="DWYZ01000273">
    <property type="protein sequence ID" value="HJB29927.1"/>
    <property type="molecule type" value="Genomic_DNA"/>
</dbReference>
<protein>
    <submittedName>
        <fullName evidence="2">Flavodoxin</fullName>
    </submittedName>
</protein>
<evidence type="ECO:0000259" key="1">
    <source>
        <dbReference type="Pfam" id="PF12682"/>
    </source>
</evidence>
<evidence type="ECO:0000313" key="3">
    <source>
        <dbReference type="Proteomes" id="UP000823842"/>
    </source>
</evidence>
<proteinExistence type="predicted"/>
<name>A0A9D2LUX5_9FIRM</name>
<dbReference type="Proteomes" id="UP000823842">
    <property type="component" value="Unassembled WGS sequence"/>
</dbReference>
<dbReference type="InterPro" id="IPR008254">
    <property type="entry name" value="Flavodoxin/NO_synth"/>
</dbReference>
<evidence type="ECO:0000313" key="2">
    <source>
        <dbReference type="EMBL" id="HJB29927.1"/>
    </source>
</evidence>
<dbReference type="GO" id="GO:0010181">
    <property type="term" value="F:FMN binding"/>
    <property type="evidence" value="ECO:0007669"/>
    <property type="project" value="InterPro"/>
</dbReference>
<dbReference type="SUPFAM" id="SSF52218">
    <property type="entry name" value="Flavoproteins"/>
    <property type="match status" value="1"/>
</dbReference>
<comment type="caution">
    <text evidence="2">The sequence shown here is derived from an EMBL/GenBank/DDBJ whole genome shotgun (WGS) entry which is preliminary data.</text>
</comment>
<dbReference type="AlphaFoldDB" id="A0A9D2LUX5"/>